<dbReference type="Proteomes" id="UP000257109">
    <property type="component" value="Unassembled WGS sequence"/>
</dbReference>
<comment type="caution">
    <text evidence="1">The sequence shown here is derived from an EMBL/GenBank/DDBJ whole genome shotgun (WGS) entry which is preliminary data.</text>
</comment>
<evidence type="ECO:0000313" key="2">
    <source>
        <dbReference type="Proteomes" id="UP000257109"/>
    </source>
</evidence>
<accession>A0A371I9I1</accession>
<evidence type="ECO:0000313" key="1">
    <source>
        <dbReference type="EMBL" id="RDY11681.1"/>
    </source>
</evidence>
<protein>
    <submittedName>
        <fullName evidence="1">Uncharacterized protein</fullName>
    </submittedName>
</protein>
<feature type="non-terminal residue" evidence="1">
    <location>
        <position position="1"/>
    </location>
</feature>
<keyword evidence="2" id="KW-1185">Reference proteome</keyword>
<reference evidence="1" key="1">
    <citation type="submission" date="2018-05" db="EMBL/GenBank/DDBJ databases">
        <title>Draft genome of Mucuna pruriens seed.</title>
        <authorList>
            <person name="Nnadi N.E."/>
            <person name="Vos R."/>
            <person name="Hasami M.H."/>
            <person name="Devisetty U.K."/>
            <person name="Aguiy J.C."/>
        </authorList>
    </citation>
    <scope>NUCLEOTIDE SEQUENCE [LARGE SCALE GENOMIC DNA]</scope>
    <source>
        <strain evidence="1">JCA_2017</strain>
    </source>
</reference>
<organism evidence="1 2">
    <name type="scientific">Mucuna pruriens</name>
    <name type="common">Velvet bean</name>
    <name type="synonym">Dolichos pruriens</name>
    <dbReference type="NCBI Taxonomy" id="157652"/>
    <lineage>
        <taxon>Eukaryota</taxon>
        <taxon>Viridiplantae</taxon>
        <taxon>Streptophyta</taxon>
        <taxon>Embryophyta</taxon>
        <taxon>Tracheophyta</taxon>
        <taxon>Spermatophyta</taxon>
        <taxon>Magnoliopsida</taxon>
        <taxon>eudicotyledons</taxon>
        <taxon>Gunneridae</taxon>
        <taxon>Pentapetalae</taxon>
        <taxon>rosids</taxon>
        <taxon>fabids</taxon>
        <taxon>Fabales</taxon>
        <taxon>Fabaceae</taxon>
        <taxon>Papilionoideae</taxon>
        <taxon>50 kb inversion clade</taxon>
        <taxon>NPAAA clade</taxon>
        <taxon>indigoferoid/millettioid clade</taxon>
        <taxon>Phaseoleae</taxon>
        <taxon>Mucuna</taxon>
    </lineage>
</organism>
<proteinExistence type="predicted"/>
<name>A0A371I9I1_MUCPR</name>
<dbReference type="EMBL" id="QJKJ01000599">
    <property type="protein sequence ID" value="RDY11681.1"/>
    <property type="molecule type" value="Genomic_DNA"/>
</dbReference>
<sequence length="590" mass="66939">MVVDEHLTIVIREPKVDMDCGLDLGALIDYDMEAWLVESILKEQPTFVQRRLRSGVQNYIKELEKIFCAMKYTNALKIKWPRKAGRAFEPCLDALSPMDALLKANMHLDARKLPLSKCLWTQTLPVTLDPGPSQRAFGHDHSSHSIFERNCCSHSAFEHDHSSHSIFELKGQLKAQGIHFGYGIPSCVQSVEMPSTQSKRPSSKRLSQAPKNAKALVKKRKLVLHILDDEEEMATEARPSYVVEEDDDDDAPLVTSIKRKTHIKEQHGTKPYNLMVLTTFPKDYGALVGGIFGLLILLSKLIFLDTFEYVIIRMRIPLQKQDTLDTLTPSFYANLKAHLMSKLIATSSKLKVQHFTHPSLVTKPSTRVLIQPNRTYLRPPMLTIGQHHTSPPTKVGGIYASVEHPIDACSTLQETKSNSAKVAAMMGVQDLQTQIGQLATTMNQLQSKGFRQIPSQTIINPQTNPLQPLVITTNKLQAEQKERLLQDLKKLGDFYEHLFKHSTLRFLLKKPPEDYFDNIIKHPKDLKCPKKINGKKESLEGKEIMMTSRRVVRKGFKMMIVEAKKLHATIGRKKEIACTYIWVNLGRISR</sequence>
<gene>
    <name evidence="1" type="ORF">CR513_03614</name>
</gene>
<dbReference type="AlphaFoldDB" id="A0A371I9I1"/>